<sequence>GTVVVFGRIINVETGEVESVAQVIVPKDPDVKKLLI</sequence>
<organism evidence="1">
    <name type="scientific">marine sediment metagenome</name>
    <dbReference type="NCBI Taxonomy" id="412755"/>
    <lineage>
        <taxon>unclassified sequences</taxon>
        <taxon>metagenomes</taxon>
        <taxon>ecological metagenomes</taxon>
    </lineage>
</organism>
<comment type="caution">
    <text evidence="1">The sequence shown here is derived from an EMBL/GenBank/DDBJ whole genome shotgun (WGS) entry which is preliminary data.</text>
</comment>
<dbReference type="AlphaFoldDB" id="X1D0F1"/>
<protein>
    <submittedName>
        <fullName evidence="1">Uncharacterized protein</fullName>
    </submittedName>
</protein>
<proteinExistence type="predicted"/>
<reference evidence="1" key="1">
    <citation type="journal article" date="2014" name="Front. Microbiol.">
        <title>High frequency of phylogenetically diverse reductive dehalogenase-homologous genes in deep subseafloor sedimentary metagenomes.</title>
        <authorList>
            <person name="Kawai M."/>
            <person name="Futagami T."/>
            <person name="Toyoda A."/>
            <person name="Takaki Y."/>
            <person name="Nishi S."/>
            <person name="Hori S."/>
            <person name="Arai W."/>
            <person name="Tsubouchi T."/>
            <person name="Morono Y."/>
            <person name="Uchiyama I."/>
            <person name="Ito T."/>
            <person name="Fujiyama A."/>
            <person name="Inagaki F."/>
            <person name="Takami H."/>
        </authorList>
    </citation>
    <scope>NUCLEOTIDE SEQUENCE</scope>
    <source>
        <strain evidence="1">Expedition CK06-06</strain>
    </source>
</reference>
<gene>
    <name evidence="1" type="ORF">S01H4_37226</name>
</gene>
<feature type="non-terminal residue" evidence="1">
    <location>
        <position position="1"/>
    </location>
</feature>
<evidence type="ECO:0000313" key="1">
    <source>
        <dbReference type="EMBL" id="GAG98577.1"/>
    </source>
</evidence>
<name>X1D0F1_9ZZZZ</name>
<accession>X1D0F1</accession>
<dbReference type="EMBL" id="BART01019978">
    <property type="protein sequence ID" value="GAG98577.1"/>
    <property type="molecule type" value="Genomic_DNA"/>
</dbReference>